<name>A0A4U0Q684_9NEIS</name>
<dbReference type="PANTHER" id="PTHR38035">
    <property type="entry name" value="UPF0070 PROTEIN YFGM"/>
    <property type="match status" value="1"/>
</dbReference>
<dbReference type="InterPro" id="IPR018704">
    <property type="entry name" value="SecYEG/CpoB_TPR"/>
</dbReference>
<keyword evidence="2" id="KW-1003">Cell membrane</keyword>
<dbReference type="PANTHER" id="PTHR38035:SF1">
    <property type="entry name" value="ANCILLARY SECYEG TRANSLOCON SUBUNIT"/>
    <property type="match status" value="1"/>
</dbReference>
<protein>
    <recommendedName>
        <fullName evidence="8">Ancillary SecYEG translocon subunit</fullName>
    </recommendedName>
</protein>
<gene>
    <name evidence="11" type="ORF">FAZ21_05810</name>
</gene>
<dbReference type="GO" id="GO:0005886">
    <property type="term" value="C:plasma membrane"/>
    <property type="evidence" value="ECO:0007669"/>
    <property type="project" value="UniProtKB-SubCell"/>
</dbReference>
<evidence type="ECO:0000256" key="4">
    <source>
        <dbReference type="ARBA" id="ARBA00022989"/>
    </source>
</evidence>
<proteinExistence type="inferred from homology"/>
<comment type="caution">
    <text evidence="11">The sequence shown here is derived from an EMBL/GenBank/DDBJ whole genome shotgun (WGS) entry which is preliminary data.</text>
</comment>
<dbReference type="Gene3D" id="1.25.40.10">
    <property type="entry name" value="Tetratricopeptide repeat domain"/>
    <property type="match status" value="1"/>
</dbReference>
<evidence type="ECO:0000256" key="7">
    <source>
        <dbReference type="ARBA" id="ARBA00024197"/>
    </source>
</evidence>
<dbReference type="PIRSF" id="PIRSF006170">
    <property type="entry name" value="YfgM"/>
    <property type="match status" value="1"/>
</dbReference>
<dbReference type="InterPro" id="IPR026039">
    <property type="entry name" value="YfgM"/>
</dbReference>
<dbReference type="InterPro" id="IPR011990">
    <property type="entry name" value="TPR-like_helical_dom_sf"/>
</dbReference>
<evidence type="ECO:0000256" key="1">
    <source>
        <dbReference type="ARBA" id="ARBA00004401"/>
    </source>
</evidence>
<evidence type="ECO:0000256" key="9">
    <source>
        <dbReference type="SAM" id="Phobius"/>
    </source>
</evidence>
<dbReference type="AlphaFoldDB" id="A0A4U0Q684"/>
<dbReference type="SUPFAM" id="SSF48452">
    <property type="entry name" value="TPR-like"/>
    <property type="match status" value="1"/>
</dbReference>
<dbReference type="RefSeq" id="WP_136772340.1">
    <property type="nucleotide sequence ID" value="NZ_CP156074.1"/>
</dbReference>
<keyword evidence="6" id="KW-0143">Chaperone</keyword>
<evidence type="ECO:0000256" key="5">
    <source>
        <dbReference type="ARBA" id="ARBA00023136"/>
    </source>
</evidence>
<comment type="subcellular location">
    <subcellularLocation>
        <location evidence="1">Cell membrane</location>
        <topology evidence="1">Single-pass type II membrane protein</topology>
    </subcellularLocation>
</comment>
<dbReference type="GO" id="GO:0044877">
    <property type="term" value="F:protein-containing complex binding"/>
    <property type="evidence" value="ECO:0007669"/>
    <property type="project" value="InterPro"/>
</dbReference>
<evidence type="ECO:0000313" key="12">
    <source>
        <dbReference type="Proteomes" id="UP000310016"/>
    </source>
</evidence>
<dbReference type="EMBL" id="SUMF01000003">
    <property type="protein sequence ID" value="TJZ76290.1"/>
    <property type="molecule type" value="Genomic_DNA"/>
</dbReference>
<dbReference type="OrthoDB" id="8521102at2"/>
<comment type="similarity">
    <text evidence="7">Belongs to the YfgM family.</text>
</comment>
<sequence>MAFDLQEQEQIADFKAWWNSWGKYLAATAILALLGYLAWQGWNAYQKGQSEKAAMIYSRIESAIGGDAAKIRADADLLKQDFSGSAFATRGALFAAKASADAGQLKEAEAQLNWVVANSNEVDLRDAARLRLAAVQLDQKQPDAALKTLGGAETTGFAGLVAELRGDVLLDKGDSSGAREAYKEALAKLPKDAPNVQFVQVKLDALQKG</sequence>
<evidence type="ECO:0000259" key="10">
    <source>
        <dbReference type="Pfam" id="PF09976"/>
    </source>
</evidence>
<evidence type="ECO:0000256" key="6">
    <source>
        <dbReference type="ARBA" id="ARBA00023186"/>
    </source>
</evidence>
<evidence type="ECO:0000313" key="11">
    <source>
        <dbReference type="EMBL" id="TJZ76290.1"/>
    </source>
</evidence>
<organism evidence="11 12">
    <name type="scientific">Chitiniphilus eburneus</name>
    <dbReference type="NCBI Taxonomy" id="2571148"/>
    <lineage>
        <taxon>Bacteria</taxon>
        <taxon>Pseudomonadati</taxon>
        <taxon>Pseudomonadota</taxon>
        <taxon>Betaproteobacteria</taxon>
        <taxon>Neisseriales</taxon>
        <taxon>Chitinibacteraceae</taxon>
        <taxon>Chitiniphilus</taxon>
    </lineage>
</organism>
<evidence type="ECO:0000256" key="8">
    <source>
        <dbReference type="ARBA" id="ARBA00024235"/>
    </source>
</evidence>
<keyword evidence="12" id="KW-1185">Reference proteome</keyword>
<feature type="domain" description="Ancillary SecYEG translocon subunit/Cell division coordinator CpoB TPR" evidence="10">
    <location>
        <begin position="15"/>
        <end position="207"/>
    </location>
</feature>
<evidence type="ECO:0000256" key="2">
    <source>
        <dbReference type="ARBA" id="ARBA00022475"/>
    </source>
</evidence>
<accession>A0A4U0Q684</accession>
<keyword evidence="3 9" id="KW-0812">Transmembrane</keyword>
<feature type="transmembrane region" description="Helical" evidence="9">
    <location>
        <begin position="24"/>
        <end position="45"/>
    </location>
</feature>
<keyword evidence="5 9" id="KW-0472">Membrane</keyword>
<keyword evidence="4 9" id="KW-1133">Transmembrane helix</keyword>
<dbReference type="Proteomes" id="UP000310016">
    <property type="component" value="Unassembled WGS sequence"/>
</dbReference>
<evidence type="ECO:0000256" key="3">
    <source>
        <dbReference type="ARBA" id="ARBA00022692"/>
    </source>
</evidence>
<dbReference type="Pfam" id="PF09976">
    <property type="entry name" value="TPR_21"/>
    <property type="match status" value="1"/>
</dbReference>
<reference evidence="11 12" key="1">
    <citation type="submission" date="2019-04" db="EMBL/GenBank/DDBJ databases">
        <title>Chitiniphilus eburnea sp. nov., a novel chitinolytic bacterium isolated from aquaculture sludge.</title>
        <authorList>
            <person name="Sheng M."/>
        </authorList>
    </citation>
    <scope>NUCLEOTIDE SEQUENCE [LARGE SCALE GENOMIC DNA]</scope>
    <source>
        <strain evidence="11 12">HX-2-15</strain>
    </source>
</reference>